<dbReference type="CDD" id="cd16479">
    <property type="entry name" value="RING-H2_synoviolin"/>
    <property type="match status" value="1"/>
</dbReference>
<gene>
    <name evidence="19" type="ORF">RHS01_09143</name>
</gene>
<comment type="similarity">
    <text evidence="4">Belongs to the HRD1 family.</text>
</comment>
<feature type="compositionally biased region" description="Low complexity" evidence="16">
    <location>
        <begin position="879"/>
        <end position="890"/>
    </location>
</feature>
<keyword evidence="6" id="KW-0808">Transferase</keyword>
<feature type="region of interest" description="Disordered" evidence="16">
    <location>
        <begin position="630"/>
        <end position="828"/>
    </location>
</feature>
<feature type="region of interest" description="Disordered" evidence="16">
    <location>
        <begin position="844"/>
        <end position="914"/>
    </location>
</feature>
<feature type="transmembrane region" description="Helical" evidence="17">
    <location>
        <begin position="434"/>
        <end position="454"/>
    </location>
</feature>
<feature type="transmembrane region" description="Helical" evidence="17">
    <location>
        <begin position="394"/>
        <end position="413"/>
    </location>
</feature>
<evidence type="ECO:0000256" key="17">
    <source>
        <dbReference type="SAM" id="Phobius"/>
    </source>
</evidence>
<dbReference type="GO" id="GO:0061630">
    <property type="term" value="F:ubiquitin protein ligase activity"/>
    <property type="evidence" value="ECO:0007669"/>
    <property type="project" value="UniProtKB-EC"/>
</dbReference>
<evidence type="ECO:0000256" key="15">
    <source>
        <dbReference type="PROSITE-ProRule" id="PRU00175"/>
    </source>
</evidence>
<dbReference type="PANTHER" id="PTHR22763:SF184">
    <property type="entry name" value="E3 UBIQUITIN-PROTEIN LIGASE SYNOVIOLIN"/>
    <property type="match status" value="1"/>
</dbReference>
<evidence type="ECO:0000313" key="19">
    <source>
        <dbReference type="EMBL" id="KAF8750649.1"/>
    </source>
</evidence>
<evidence type="ECO:0000256" key="4">
    <source>
        <dbReference type="ARBA" id="ARBA00010089"/>
    </source>
</evidence>
<feature type="transmembrane region" description="Helical" evidence="17">
    <location>
        <begin position="466"/>
        <end position="489"/>
    </location>
</feature>
<feature type="compositionally biased region" description="Low complexity" evidence="16">
    <location>
        <begin position="849"/>
        <end position="864"/>
    </location>
</feature>
<dbReference type="Proteomes" id="UP000614334">
    <property type="component" value="Unassembled WGS sequence"/>
</dbReference>
<evidence type="ECO:0000256" key="5">
    <source>
        <dbReference type="ARBA" id="ARBA00012483"/>
    </source>
</evidence>
<evidence type="ECO:0000256" key="9">
    <source>
        <dbReference type="ARBA" id="ARBA00022771"/>
    </source>
</evidence>
<dbReference type="PANTHER" id="PTHR22763">
    <property type="entry name" value="RING ZINC FINGER PROTEIN"/>
    <property type="match status" value="1"/>
</dbReference>
<feature type="transmembrane region" description="Helical" evidence="17">
    <location>
        <begin position="1416"/>
        <end position="1441"/>
    </location>
</feature>
<dbReference type="GO" id="GO:0043161">
    <property type="term" value="P:proteasome-mediated ubiquitin-dependent protein catabolic process"/>
    <property type="evidence" value="ECO:0007669"/>
    <property type="project" value="TreeGrafter"/>
</dbReference>
<keyword evidence="14 17" id="KW-0472">Membrane</keyword>
<dbReference type="GO" id="GO:0036503">
    <property type="term" value="P:ERAD pathway"/>
    <property type="evidence" value="ECO:0007669"/>
    <property type="project" value="TreeGrafter"/>
</dbReference>
<dbReference type="EMBL" id="JACYCF010000019">
    <property type="protein sequence ID" value="KAF8750649.1"/>
    <property type="molecule type" value="Genomic_DNA"/>
</dbReference>
<dbReference type="InterPro" id="IPR050731">
    <property type="entry name" value="HRD1_E3_ubiq-ligases"/>
</dbReference>
<dbReference type="Pfam" id="PF25563">
    <property type="entry name" value="TPR_SYVN1_N"/>
    <property type="match status" value="1"/>
</dbReference>
<dbReference type="Gene3D" id="3.40.50.10300">
    <property type="entry name" value="CoaB-like"/>
    <property type="match status" value="1"/>
</dbReference>
<dbReference type="InterPro" id="IPR024766">
    <property type="entry name" value="Znf_RING_H2"/>
</dbReference>
<dbReference type="GO" id="GO:0008270">
    <property type="term" value="F:zinc ion binding"/>
    <property type="evidence" value="ECO:0007669"/>
    <property type="project" value="UniProtKB-KW"/>
</dbReference>
<evidence type="ECO:0000256" key="2">
    <source>
        <dbReference type="ARBA" id="ARBA00004477"/>
    </source>
</evidence>
<comment type="caution">
    <text evidence="19">The sequence shown here is derived from an EMBL/GenBank/DDBJ whole genome shotgun (WGS) entry which is preliminary data.</text>
</comment>
<feature type="region of interest" description="Disordered" evidence="16">
    <location>
        <begin position="931"/>
        <end position="954"/>
    </location>
</feature>
<dbReference type="GO" id="GO:0005789">
    <property type="term" value="C:endoplasmic reticulum membrane"/>
    <property type="evidence" value="ECO:0007669"/>
    <property type="project" value="UniProtKB-SubCell"/>
</dbReference>
<comment type="subcellular location">
    <subcellularLocation>
        <location evidence="2">Endoplasmic reticulum membrane</location>
        <topology evidence="2">Multi-pass membrane protein</topology>
    </subcellularLocation>
</comment>
<keyword evidence="13 17" id="KW-1133">Transmembrane helix</keyword>
<reference evidence="19" key="1">
    <citation type="submission" date="2020-09" db="EMBL/GenBank/DDBJ databases">
        <title>Comparative genome analyses of four rice-infecting Rhizoctonia solani isolates reveal extensive enrichment of homogalacturonan modification genes.</title>
        <authorList>
            <person name="Lee D.-Y."/>
            <person name="Jeon J."/>
            <person name="Kim K.-T."/>
            <person name="Cheong K."/>
            <person name="Song H."/>
            <person name="Choi G."/>
            <person name="Ko J."/>
            <person name="Opiyo S.O."/>
            <person name="Zuo S."/>
            <person name="Madhav S."/>
            <person name="Lee Y.-H."/>
            <person name="Wang G.-L."/>
        </authorList>
    </citation>
    <scope>NUCLEOTIDE SEQUENCE</scope>
    <source>
        <strain evidence="19">AG1-IA B2</strain>
    </source>
</reference>
<dbReference type="InterPro" id="IPR001841">
    <property type="entry name" value="Znf_RING"/>
</dbReference>
<comment type="pathway">
    <text evidence="3">Protein modification; protein ubiquitination.</text>
</comment>
<evidence type="ECO:0000256" key="8">
    <source>
        <dbReference type="ARBA" id="ARBA00022723"/>
    </source>
</evidence>
<name>A0A8H7I9H6_9AGAM</name>
<evidence type="ECO:0000256" key="10">
    <source>
        <dbReference type="ARBA" id="ARBA00022786"/>
    </source>
</evidence>
<dbReference type="GO" id="GO:0016567">
    <property type="term" value="P:protein ubiquitination"/>
    <property type="evidence" value="ECO:0007669"/>
    <property type="project" value="UniProtKB-UniPathway"/>
</dbReference>
<dbReference type="SUPFAM" id="SSF102645">
    <property type="entry name" value="CoaB-like"/>
    <property type="match status" value="1"/>
</dbReference>
<keyword evidence="7 17" id="KW-0812">Transmembrane</keyword>
<feature type="transmembrane region" description="Helical" evidence="17">
    <location>
        <begin position="297"/>
        <end position="316"/>
    </location>
</feature>
<dbReference type="InterPro" id="IPR035929">
    <property type="entry name" value="CoaB-like_sf"/>
</dbReference>
<dbReference type="UniPathway" id="UPA00143"/>
<dbReference type="InterPro" id="IPR058051">
    <property type="entry name" value="Znf_RING_synoviolin"/>
</dbReference>
<feature type="compositionally biased region" description="Low complexity" evidence="16">
    <location>
        <begin position="630"/>
        <end position="660"/>
    </location>
</feature>
<dbReference type="InterPro" id="IPR013083">
    <property type="entry name" value="Znf_RING/FYVE/PHD"/>
</dbReference>
<dbReference type="SMART" id="SM00184">
    <property type="entry name" value="RING"/>
    <property type="match status" value="1"/>
</dbReference>
<comment type="catalytic activity">
    <reaction evidence="1">
        <text>S-ubiquitinyl-[E2 ubiquitin-conjugating enzyme]-L-cysteine + [acceptor protein]-L-lysine = [E2 ubiquitin-conjugating enzyme]-L-cysteine + N(6)-ubiquitinyl-[acceptor protein]-L-lysine.</text>
        <dbReference type="EC" id="2.3.2.27"/>
    </reaction>
</comment>
<keyword evidence="12" id="KW-0862">Zinc</keyword>
<evidence type="ECO:0000256" key="6">
    <source>
        <dbReference type="ARBA" id="ARBA00022679"/>
    </source>
</evidence>
<evidence type="ECO:0000256" key="12">
    <source>
        <dbReference type="ARBA" id="ARBA00022833"/>
    </source>
</evidence>
<evidence type="ECO:0000259" key="18">
    <source>
        <dbReference type="PROSITE" id="PS50089"/>
    </source>
</evidence>
<evidence type="ECO:0000256" key="16">
    <source>
        <dbReference type="SAM" id="MobiDB-lite"/>
    </source>
</evidence>
<dbReference type="InterPro" id="IPR057992">
    <property type="entry name" value="TPR_SYVN1_N"/>
</dbReference>
<feature type="region of interest" description="Disordered" evidence="16">
    <location>
        <begin position="1284"/>
        <end position="1320"/>
    </location>
</feature>
<evidence type="ECO:0000256" key="14">
    <source>
        <dbReference type="ARBA" id="ARBA00023136"/>
    </source>
</evidence>
<evidence type="ECO:0000313" key="20">
    <source>
        <dbReference type="Proteomes" id="UP000614334"/>
    </source>
</evidence>
<dbReference type="Gene3D" id="3.30.40.10">
    <property type="entry name" value="Zinc/RING finger domain, C3HC4 (zinc finger)"/>
    <property type="match status" value="1"/>
</dbReference>
<protein>
    <recommendedName>
        <fullName evidence="5">RING-type E3 ubiquitin transferase</fullName>
        <ecNumber evidence="5">2.3.2.27</ecNumber>
    </recommendedName>
</protein>
<feature type="transmembrane region" description="Helical" evidence="17">
    <location>
        <begin position="336"/>
        <end position="358"/>
    </location>
</feature>
<keyword evidence="11" id="KW-0256">Endoplasmic reticulum</keyword>
<keyword evidence="10" id="KW-0833">Ubl conjugation pathway</keyword>
<feature type="compositionally biased region" description="Pro residues" evidence="16">
    <location>
        <begin position="689"/>
        <end position="702"/>
    </location>
</feature>
<evidence type="ECO:0000256" key="7">
    <source>
        <dbReference type="ARBA" id="ARBA00022692"/>
    </source>
</evidence>
<proteinExistence type="inferred from homology"/>
<feature type="domain" description="RING-type" evidence="18">
    <location>
        <begin position="566"/>
        <end position="620"/>
    </location>
</feature>
<dbReference type="PROSITE" id="PS50089">
    <property type="entry name" value="ZF_RING_2"/>
    <property type="match status" value="1"/>
</dbReference>
<dbReference type="EC" id="2.3.2.27" evidence="5"/>
<feature type="region of interest" description="Disordered" evidence="16">
    <location>
        <begin position="966"/>
        <end position="1002"/>
    </location>
</feature>
<accession>A0A8H7I9H6</accession>
<sequence>MDVNEDTSFSAESYFETQPPPAGIEEAIQSSGGTTVPLELHVVRFLDNFSAGTRGATSAEYFLKAGYAVIFMHRQFSLQPFSRHYSHTTNPFLDFLELHPPAEGSNGDQPVITVSPSKRTQLAEVLATYQEVHRARTLHTLTFVTINDYLYLLRGISSILKSAGRKGMYYLAAAVSDFFVPRKRLPLVEEWTFGGFVVSFKLETDKDLLIPKARAALERYGHQVVIANRLDNRKYEVIFVTRADDGPGSKIPKFKEEVVRLKDNDSEIEEDIVAKLASSHDQWIEGGCAGLTGDHKLLLYGAVSTTLASLAVYTTFSTHSNFYSAVVHLSKSNGSILTLANFMVFVTLMVAKVMQLIFFGPLRTNEVERLYDRTWYFLTESLLAFTIFREDFDAAFVCLFGGLLFVKSFHWILADRVEAMDQQPYPGPPKSFHIRTLALFNLLALVDVVVIGSLAEVILHEGVDGLVLFVSEYAILLASLFNSWLKYLISVYDIYRASRRGGDDAPPWEHKSMYIFYVELLTDFLKLSTYLAFFLTYSLTMVFLSTLSATCSSRPAPLLALGDRTCIICREEMVSRGTAGAGAVTGGPNTTPKKLPCGHIFHFHCLRSWLERQQSCPTCRRTVLESGRPGNAANGNAANANPAAPNPQAGAVPNPPQGAVELFNRVWNAPGQGPQPPAAPAVANGQAPVAPPPPFGQLPPFPWHAGQINQPQWPPQVPRQFQGFNAGGQWYPWGAPPAENERGQRPQNDSTPARTVPSTSGLGLPSSPPPLDRDVTSMQPNSSGPPPPAPTPVRQVITVPNKTPPEAKEGAKSTDSNEIVNNGGPGTSAREAAALAALRRFQAGRSTESLKSPGLSGSKPGSLSATNSMEPKSTPRALSSSPSGSIDLSSRAQNTVQEAAEGADRLERSPTRSPALSTPFVTVLIRASFQRSSSPSLPRHGQLPSDVSDSQLRQLDRVTREAIDERLRAPKLTSGPWTRGTAGSTSGLGGGGPIGSTNGSTSSFEAEAFAPNIQVDSTESSDIDVKGKGKGKALADVGDETEDTDVVDTDDCSFHAVSKWTMHDYNYGQLRPNAKWEWDSTRETRPPSLSTAKFIIRGSSPTQAFDPDGRSLGLPGRHPQAAFGGPGLSHSYRVENHDTPVVMIPFVAIIPCSWKTGAALSFAFFSTRLWFPKFIIAAGYASAATLVSLEARQIQWPTLPNNLTEDVLQIASAISPCAGINTNCQQLTNDDLSSARSSASAMRPRPVRLGNPRGCEAARVDRGRPTASLARGWAAQTSSRDLWDGGWDKTTRKGVPRHSVYTRPDGGGGRTQASSQNVPGAQMPASAWRYVVGTIMPWFSINKVEQDPDVVCMANPTDNQTTPTQTEAATAGHNAFHIACNAYESYINSTDTMSPTSPVSPTASAAHDSPNESKVLVGPIVGGIVGGIVGLALVAGIIYLLSVRLKRNDHRHDVRPSSVSIFSSENKNSTVYASPYPQLPASYPVPVPGHISPRNRETMYVPELMEPITGPPQPRTPEISH</sequence>
<dbReference type="Pfam" id="PF12678">
    <property type="entry name" value="zf-rbx1"/>
    <property type="match status" value="1"/>
</dbReference>
<evidence type="ECO:0000256" key="13">
    <source>
        <dbReference type="ARBA" id="ARBA00022989"/>
    </source>
</evidence>
<dbReference type="SUPFAM" id="SSF57850">
    <property type="entry name" value="RING/U-box"/>
    <property type="match status" value="1"/>
</dbReference>
<organism evidence="19 20">
    <name type="scientific">Rhizoctonia solani</name>
    <dbReference type="NCBI Taxonomy" id="456999"/>
    <lineage>
        <taxon>Eukaryota</taxon>
        <taxon>Fungi</taxon>
        <taxon>Dikarya</taxon>
        <taxon>Basidiomycota</taxon>
        <taxon>Agaricomycotina</taxon>
        <taxon>Agaricomycetes</taxon>
        <taxon>Cantharellales</taxon>
        <taxon>Ceratobasidiaceae</taxon>
        <taxon>Rhizoctonia</taxon>
    </lineage>
</organism>
<keyword evidence="9 15" id="KW-0863">Zinc-finger</keyword>
<feature type="transmembrane region" description="Helical" evidence="17">
    <location>
        <begin position="530"/>
        <end position="549"/>
    </location>
</feature>
<evidence type="ECO:0000256" key="1">
    <source>
        <dbReference type="ARBA" id="ARBA00000900"/>
    </source>
</evidence>
<evidence type="ECO:0000256" key="11">
    <source>
        <dbReference type="ARBA" id="ARBA00022824"/>
    </source>
</evidence>
<evidence type="ECO:0000256" key="3">
    <source>
        <dbReference type="ARBA" id="ARBA00004906"/>
    </source>
</evidence>
<keyword evidence="8" id="KW-0479">Metal-binding</keyword>